<reference evidence="2" key="1">
    <citation type="journal article" date="2023" name="GigaByte">
        <title>Genome assembly of the bearded iris, Iris pallida Lam.</title>
        <authorList>
            <person name="Bruccoleri R.E."/>
            <person name="Oakeley E.J."/>
            <person name="Faust A.M.E."/>
            <person name="Altorfer M."/>
            <person name="Dessus-Babus S."/>
            <person name="Burckhardt D."/>
            <person name="Oertli M."/>
            <person name="Naumann U."/>
            <person name="Petersen F."/>
            <person name="Wong J."/>
        </authorList>
    </citation>
    <scope>NUCLEOTIDE SEQUENCE</scope>
    <source>
        <strain evidence="2">GSM-AAB239-AS_SAM_17_03QT</strain>
    </source>
</reference>
<evidence type="ECO:0000313" key="2">
    <source>
        <dbReference type="EMBL" id="KAJ6806490.1"/>
    </source>
</evidence>
<evidence type="ECO:0000313" key="4">
    <source>
        <dbReference type="Proteomes" id="UP001140949"/>
    </source>
</evidence>
<dbReference type="SUPFAM" id="SSF51197">
    <property type="entry name" value="Clavaminate synthase-like"/>
    <property type="match status" value="1"/>
</dbReference>
<protein>
    <submittedName>
        <fullName evidence="2">Uncharacterized protein</fullName>
    </submittedName>
</protein>
<name>A0AAX6EQY8_IRIPA</name>
<gene>
    <name evidence="2" type="ORF">M6B38_174765</name>
    <name evidence="3" type="ORF">M6B38_370920</name>
</gene>
<evidence type="ECO:0000256" key="1">
    <source>
        <dbReference type="SAM" id="MobiDB-lite"/>
    </source>
</evidence>
<dbReference type="Gene3D" id="2.60.120.330">
    <property type="entry name" value="B-lactam Antibiotic, Isopenicillin N Synthase, Chain"/>
    <property type="match status" value="1"/>
</dbReference>
<organism evidence="2 4">
    <name type="scientific">Iris pallida</name>
    <name type="common">Sweet iris</name>
    <dbReference type="NCBI Taxonomy" id="29817"/>
    <lineage>
        <taxon>Eukaryota</taxon>
        <taxon>Viridiplantae</taxon>
        <taxon>Streptophyta</taxon>
        <taxon>Embryophyta</taxon>
        <taxon>Tracheophyta</taxon>
        <taxon>Spermatophyta</taxon>
        <taxon>Magnoliopsida</taxon>
        <taxon>Liliopsida</taxon>
        <taxon>Asparagales</taxon>
        <taxon>Iridaceae</taxon>
        <taxon>Iridoideae</taxon>
        <taxon>Irideae</taxon>
        <taxon>Iris</taxon>
    </lineage>
</organism>
<keyword evidence="4" id="KW-1185">Reference proteome</keyword>
<dbReference type="EMBL" id="JANAVB010034617">
    <property type="protein sequence ID" value="KAJ6806490.1"/>
    <property type="molecule type" value="Genomic_DNA"/>
</dbReference>
<dbReference type="EMBL" id="JANAVB010020598">
    <property type="protein sequence ID" value="KAJ6826886.1"/>
    <property type="molecule type" value="Genomic_DNA"/>
</dbReference>
<dbReference type="PANTHER" id="PTHR34945:SF4">
    <property type="entry name" value="2-OXOGLUTARATE (2OG) AND FE(II)-DEPENDENT OXYGENASE SUPERFAMILY PROTEIN"/>
    <property type="match status" value="1"/>
</dbReference>
<feature type="region of interest" description="Disordered" evidence="1">
    <location>
        <begin position="1"/>
        <end position="23"/>
    </location>
</feature>
<reference evidence="2" key="2">
    <citation type="submission" date="2023-04" db="EMBL/GenBank/DDBJ databases">
        <authorList>
            <person name="Bruccoleri R.E."/>
            <person name="Oakeley E.J."/>
            <person name="Faust A.-M."/>
            <person name="Dessus-Babus S."/>
            <person name="Altorfer M."/>
            <person name="Burckhardt D."/>
            <person name="Oertli M."/>
            <person name="Naumann U."/>
            <person name="Petersen F."/>
            <person name="Wong J."/>
        </authorList>
    </citation>
    <scope>NUCLEOTIDE SEQUENCE</scope>
    <source>
        <strain evidence="2">GSM-AAB239-AS_SAM_17_03QT</strain>
        <tissue evidence="2">Leaf</tissue>
    </source>
</reference>
<evidence type="ECO:0000313" key="3">
    <source>
        <dbReference type="EMBL" id="KAJ6826886.1"/>
    </source>
</evidence>
<dbReference type="AlphaFoldDB" id="A0AAX6EQY8"/>
<sequence>MSSTAASTRVRRTTIRAPPPTPIATGRGLRSAAANDRVLTEFLDSSLRVPDLTLLPPKSPFKVINLPSLVAGDAASVRRMMASAAEAGAFLIAGWDPQRADEVRSAAAAARGVFEIEEGRRRRWFGRGNEFYWGRDVVGAEKEAVLKEMLTVEGYRIFREKMENMASRLETVAETITKILSENIRHKSQSTKFDQKPSVLCLRKYDKSHNNSGHLEGDAHTTKGHQNHMLSLLTGDCHKLYLHSAEASSFTLPAGLILVTIGEPFQEWSNGELKAYTGEILLESSKDQPAPIALEFMFSTGLRQELDHSTQTISLMDQMLIMLVFLLLYKLCY</sequence>
<dbReference type="InterPro" id="IPR027443">
    <property type="entry name" value="IPNS-like_sf"/>
</dbReference>
<proteinExistence type="predicted"/>
<comment type="caution">
    <text evidence="2">The sequence shown here is derived from an EMBL/GenBank/DDBJ whole genome shotgun (WGS) entry which is preliminary data.</text>
</comment>
<accession>A0AAX6EQY8</accession>
<dbReference type="Proteomes" id="UP001140949">
    <property type="component" value="Unassembled WGS sequence"/>
</dbReference>
<dbReference type="PANTHER" id="PTHR34945">
    <property type="entry name" value="2-OXOGLUTARATE (2OG) AND FE(II)-DEPENDENT OXYGENASE SUPERFAMILY PROTEIN"/>
    <property type="match status" value="1"/>
</dbReference>